<keyword evidence="2" id="KW-1185">Reference proteome</keyword>
<dbReference type="RefSeq" id="WP_256619355.1">
    <property type="nucleotide sequence ID" value="NZ_JANIBC010000005.1"/>
</dbReference>
<dbReference type="Gene3D" id="1.10.10.10">
    <property type="entry name" value="Winged helix-like DNA-binding domain superfamily/Winged helix DNA-binding domain"/>
    <property type="match status" value="1"/>
</dbReference>
<accession>A0A9X2L9L5</accession>
<dbReference type="Pfam" id="PF10134">
    <property type="entry name" value="RPA"/>
    <property type="match status" value="1"/>
</dbReference>
<evidence type="ECO:0000313" key="2">
    <source>
        <dbReference type="Proteomes" id="UP001142610"/>
    </source>
</evidence>
<dbReference type="AlphaFoldDB" id="A0A9X2L9L5"/>
<gene>
    <name evidence="1" type="ORF">NOG11_08680</name>
</gene>
<dbReference type="EMBL" id="JANIBC010000005">
    <property type="protein sequence ID" value="MCQ8185469.1"/>
    <property type="molecule type" value="Genomic_DNA"/>
</dbReference>
<proteinExistence type="predicted"/>
<dbReference type="InterPro" id="IPR018777">
    <property type="entry name" value="Replication_initiator_prot_A"/>
</dbReference>
<protein>
    <submittedName>
        <fullName evidence="1">Replication initiator protein A</fullName>
    </submittedName>
</protein>
<dbReference type="InterPro" id="IPR036388">
    <property type="entry name" value="WH-like_DNA-bd_sf"/>
</dbReference>
<sequence>MAEQMALTNLDSPLHGKVKGERSVMAFPFFALSKGRRMQPITYSDDYVSIEVRPSQTGVATIYDKEILLYIASLLVSQMKRMETPSQEYSFTAHDFLRVIGGNRSARSYQRINGALERLQGTQIKTNIEAGGEGEDGFFSWVSEAKMSYTKTADGTKRLNRVKVRLCDWLYRALIKDQKILTYDVSYFQLSPIERRLYEIARVHCGQQRFFHIGLEKLQRKVGSEDRTAKFKAALKEVQARQPIPEYDLLVVDDPHSDGARLIQSGGFSVTPGKRNPMVVFKPKGRPRRQQVEIEAPGSFEGDVPQIASEPCRASDLEVSPYAIEQASRLFPGYDKYAVLEEWKRWALTKEPPKRPDAAFLAFFSTYAKRHPLPN</sequence>
<comment type="caution">
    <text evidence="1">The sequence shown here is derived from an EMBL/GenBank/DDBJ whole genome shotgun (WGS) entry which is preliminary data.</text>
</comment>
<name>A0A9X2L9L5_9PROT</name>
<organism evidence="1 2">
    <name type="scientific">Parvularcula maris</name>
    <dbReference type="NCBI Taxonomy" id="2965077"/>
    <lineage>
        <taxon>Bacteria</taxon>
        <taxon>Pseudomonadati</taxon>
        <taxon>Pseudomonadota</taxon>
        <taxon>Alphaproteobacteria</taxon>
        <taxon>Parvularculales</taxon>
        <taxon>Parvularculaceae</taxon>
        <taxon>Parvularcula</taxon>
    </lineage>
</organism>
<dbReference type="Proteomes" id="UP001142610">
    <property type="component" value="Unassembled WGS sequence"/>
</dbReference>
<reference evidence="1" key="1">
    <citation type="submission" date="2022-07" db="EMBL/GenBank/DDBJ databases">
        <title>Parvularcula maris sp. nov., an algicidal bacterium isolated from seawater.</title>
        <authorList>
            <person name="Li F."/>
        </authorList>
    </citation>
    <scope>NUCLEOTIDE SEQUENCE</scope>
    <source>
        <strain evidence="1">BGMRC 0090</strain>
    </source>
</reference>
<evidence type="ECO:0000313" key="1">
    <source>
        <dbReference type="EMBL" id="MCQ8185469.1"/>
    </source>
</evidence>